<dbReference type="EMBL" id="AFBI03000038">
    <property type="protein sequence ID" value="EJW03393.1"/>
    <property type="molecule type" value="Genomic_DNA"/>
</dbReference>
<sequence length="810" mass="93363">MANQKRKSKKASEMANLFNSSSIFNDSSFSSTFSGKTASKILLKQKNKHLFNESEIGLTFAANPGNNVNVVKLDFPNENKTILIGDEIKGQRDYVSDDTLHYIQNYQKILCDAANNKSVQTNRDVDEMKKYFSKNTENFENTNREIFPTFCHEENSTLVRNEKIDLQRQEICNATKINEDKHHNKLQNEIKNNEITFSVDDNSNFIRVMSDNKSLQKLNFNNIENIKKNKDEQISDSNYVQVTSNKISEFRLNNFEDDGNNVSENKSKITNKINSTNDLETHSHKVLLIEGKNEQSEKNIYKNSYFELAKNSLSREAIDIPKYNLNESTSISKKNDISIKTTGKGNKIGNQNINKKSDVKENLTSNVLHNENKKLKISFSTFSAENIPNQDKTKKKKRSSAKNNNECLQKNVICEAFNNHDDKIHLVNSVSTYSKSKNIFENPPFFQENNNFNVSNEISGSKNLAESKTNTFDLHAPLDKKINVSEVILHENINQSSSNEINKLKTAESLYKENYDFANETNPFEIKDPSCVVSKDKNDYNLQNDDYLKIRDKLKCICSYLVIQFDDDTTSVLNRIVSKLSVANIAEYQKYEDVFKNSGIELLGFLRKCANIFKDNAKIYYLKKIVDKLVRKSHDTEYTSNCTFVDDNIDSSYSVNKLNDGSKKRKVDKILIKESPNVSMKKNLIQKEITKSLVNNSKEVEISFSKDNNLNLNDLKSQPVHVLIDFIKNLHENLLESQETINMIKKEQQYREEKHTIIERDLRLRNIELENTAQCKSLLLQGLSEQISFYKESQNFVHSNNDKMIELNSW</sequence>
<dbReference type="HOGENOM" id="CLU_348161_0_0_1"/>
<reference evidence="1 2" key="1">
    <citation type="submission" date="2011-08" db="EMBL/GenBank/DDBJ databases">
        <authorList>
            <person name="Liu Z.J."/>
            <person name="Shi F.L."/>
            <person name="Lu J.Q."/>
            <person name="Li M."/>
            <person name="Wang Z.L."/>
        </authorList>
    </citation>
    <scope>NUCLEOTIDE SEQUENCE [LARGE SCALE GENOMIC DNA]</scope>
    <source>
        <strain evidence="1 2">USNM 41457</strain>
    </source>
</reference>
<dbReference type="VEuPathDB" id="MicrosporidiaDB:EDEG_02250"/>
<dbReference type="AlphaFoldDB" id="J8ZUN4"/>
<gene>
    <name evidence="1" type="ORF">EDEG_02250</name>
</gene>
<proteinExistence type="predicted"/>
<name>J8ZUN4_EDHAE</name>
<evidence type="ECO:0000313" key="1">
    <source>
        <dbReference type="EMBL" id="EJW03393.1"/>
    </source>
</evidence>
<dbReference type="Proteomes" id="UP000003163">
    <property type="component" value="Unassembled WGS sequence"/>
</dbReference>
<protein>
    <submittedName>
        <fullName evidence="1">Uncharacterized protein</fullName>
    </submittedName>
</protein>
<reference evidence="2" key="2">
    <citation type="submission" date="2015-07" db="EMBL/GenBank/DDBJ databases">
        <title>Contrasting host-pathogen interactions and genome evolution in two generalist and specialist microsporidian pathogens of mosquitoes.</title>
        <authorList>
            <consortium name="The Broad Institute Genomics Platform"/>
            <consortium name="The Broad Institute Genome Sequencing Center for Infectious Disease"/>
            <person name="Cuomo C.A."/>
            <person name="Sanscrainte N.D."/>
            <person name="Goldberg J.M."/>
            <person name="Heiman D."/>
            <person name="Young S."/>
            <person name="Zeng Q."/>
            <person name="Becnel J.J."/>
            <person name="Birren B.W."/>
        </authorList>
    </citation>
    <scope>NUCLEOTIDE SEQUENCE [LARGE SCALE GENOMIC DNA]</scope>
    <source>
        <strain evidence="2">USNM 41457</strain>
    </source>
</reference>
<dbReference type="InParanoid" id="J8ZUN4"/>
<comment type="caution">
    <text evidence="1">The sequence shown here is derived from an EMBL/GenBank/DDBJ whole genome shotgun (WGS) entry which is preliminary data.</text>
</comment>
<accession>J8ZUN4</accession>
<keyword evidence="2" id="KW-1185">Reference proteome</keyword>
<organism evidence="1 2">
    <name type="scientific">Edhazardia aedis (strain USNM 41457)</name>
    <name type="common">Microsporidian parasite</name>
    <dbReference type="NCBI Taxonomy" id="1003232"/>
    <lineage>
        <taxon>Eukaryota</taxon>
        <taxon>Fungi</taxon>
        <taxon>Fungi incertae sedis</taxon>
        <taxon>Microsporidia</taxon>
        <taxon>Edhazardia</taxon>
    </lineage>
</organism>
<evidence type="ECO:0000313" key="2">
    <source>
        <dbReference type="Proteomes" id="UP000003163"/>
    </source>
</evidence>